<evidence type="ECO:0000259" key="12">
    <source>
        <dbReference type="PROSITE" id="PS50112"/>
    </source>
</evidence>
<evidence type="ECO:0000256" key="5">
    <source>
        <dbReference type="ARBA" id="ARBA00022741"/>
    </source>
</evidence>
<dbReference type="SMART" id="SM00091">
    <property type="entry name" value="PAS"/>
    <property type="match status" value="4"/>
</dbReference>
<dbReference type="Pfam" id="PF17159">
    <property type="entry name" value="MASE3"/>
    <property type="match status" value="1"/>
</dbReference>
<dbReference type="CDD" id="cd16917">
    <property type="entry name" value="HATPase_UhpB-NarQ-NarX-like"/>
    <property type="match status" value="1"/>
</dbReference>
<dbReference type="EMBL" id="CP018258">
    <property type="protein sequence ID" value="APV44752.1"/>
    <property type="molecule type" value="Genomic_DNA"/>
</dbReference>
<evidence type="ECO:0000256" key="1">
    <source>
        <dbReference type="ARBA" id="ARBA00000085"/>
    </source>
</evidence>
<dbReference type="PROSITE" id="PS50112">
    <property type="entry name" value="PAS"/>
    <property type="match status" value="2"/>
</dbReference>
<dbReference type="EC" id="2.7.13.3" evidence="2"/>
<dbReference type="Pfam" id="PF02518">
    <property type="entry name" value="HATPase_c"/>
    <property type="match status" value="1"/>
</dbReference>
<dbReference type="Gene3D" id="3.30.450.20">
    <property type="entry name" value="PAS domain"/>
    <property type="match status" value="4"/>
</dbReference>
<dbReference type="OrthoDB" id="9798833at2"/>
<gene>
    <name evidence="14" type="ORF">Dform_01428</name>
</gene>
<dbReference type="Gene3D" id="1.20.5.1930">
    <property type="match status" value="1"/>
</dbReference>
<evidence type="ECO:0000259" key="11">
    <source>
        <dbReference type="PROSITE" id="PS50109"/>
    </source>
</evidence>
<dbReference type="InterPro" id="IPR033425">
    <property type="entry name" value="MASE3"/>
</dbReference>
<feature type="transmembrane region" description="Helical" evidence="10">
    <location>
        <begin position="195"/>
        <end position="217"/>
    </location>
</feature>
<feature type="domain" description="Histidine kinase" evidence="11">
    <location>
        <begin position="1147"/>
        <end position="1234"/>
    </location>
</feature>
<feature type="transmembrane region" description="Helical" evidence="10">
    <location>
        <begin position="12"/>
        <end position="29"/>
    </location>
</feature>
<dbReference type="InterPro" id="IPR013656">
    <property type="entry name" value="PAS_4"/>
</dbReference>
<feature type="transmembrane region" description="Helical" evidence="10">
    <location>
        <begin position="35"/>
        <end position="55"/>
    </location>
</feature>
<evidence type="ECO:0000256" key="2">
    <source>
        <dbReference type="ARBA" id="ARBA00012438"/>
    </source>
</evidence>
<feature type="coiled-coil region" evidence="9">
    <location>
        <begin position="845"/>
        <end position="872"/>
    </location>
</feature>
<dbReference type="InterPro" id="IPR018771">
    <property type="entry name" value="PocR_dom"/>
</dbReference>
<dbReference type="CDD" id="cd00130">
    <property type="entry name" value="PAS"/>
    <property type="match status" value="3"/>
</dbReference>
<feature type="domain" description="PAS" evidence="12">
    <location>
        <begin position="732"/>
        <end position="784"/>
    </location>
</feature>
<feature type="transmembrane region" description="Helical" evidence="10">
    <location>
        <begin position="107"/>
        <end position="126"/>
    </location>
</feature>
<dbReference type="InterPro" id="IPR035965">
    <property type="entry name" value="PAS-like_dom_sf"/>
</dbReference>
<keyword evidence="3" id="KW-0597">Phosphoprotein</keyword>
<dbReference type="RefSeq" id="WP_083635395.1">
    <property type="nucleotide sequence ID" value="NZ_CP018258.1"/>
</dbReference>
<evidence type="ECO:0000256" key="10">
    <source>
        <dbReference type="SAM" id="Phobius"/>
    </source>
</evidence>
<dbReference type="InterPro" id="IPR000700">
    <property type="entry name" value="PAS-assoc_C"/>
</dbReference>
<feature type="transmembrane region" description="Helical" evidence="10">
    <location>
        <begin position="168"/>
        <end position="188"/>
    </location>
</feature>
<organism evidence="14 15">
    <name type="scientific">Dehalogenimonas formicexedens</name>
    <dbReference type="NCBI Taxonomy" id="1839801"/>
    <lineage>
        <taxon>Bacteria</taxon>
        <taxon>Bacillati</taxon>
        <taxon>Chloroflexota</taxon>
        <taxon>Dehalococcoidia</taxon>
        <taxon>Dehalococcoidales</taxon>
        <taxon>Dehalococcoidaceae</taxon>
        <taxon>Dehalogenimonas</taxon>
    </lineage>
</organism>
<evidence type="ECO:0000259" key="13">
    <source>
        <dbReference type="PROSITE" id="PS50113"/>
    </source>
</evidence>
<dbReference type="InterPro" id="IPR000014">
    <property type="entry name" value="PAS"/>
</dbReference>
<dbReference type="GO" id="GO:0000155">
    <property type="term" value="F:phosphorelay sensor kinase activity"/>
    <property type="evidence" value="ECO:0007669"/>
    <property type="project" value="InterPro"/>
</dbReference>
<comment type="catalytic activity">
    <reaction evidence="1">
        <text>ATP + protein L-histidine = ADP + protein N-phospho-L-histidine.</text>
        <dbReference type="EC" id="2.7.13.3"/>
    </reaction>
</comment>
<keyword evidence="10" id="KW-0812">Transmembrane</keyword>
<keyword evidence="7" id="KW-0067">ATP-binding</keyword>
<dbReference type="Pfam" id="PF07730">
    <property type="entry name" value="HisKA_3"/>
    <property type="match status" value="1"/>
</dbReference>
<feature type="domain" description="PAS" evidence="12">
    <location>
        <begin position="607"/>
        <end position="677"/>
    </location>
</feature>
<dbReference type="InterPro" id="IPR036890">
    <property type="entry name" value="HATPase_C_sf"/>
</dbReference>
<name>A0A1P8F8L9_9CHLR</name>
<keyword evidence="5" id="KW-0547">Nucleotide-binding</keyword>
<keyword evidence="15" id="KW-1185">Reference proteome</keyword>
<feature type="coiled-coil region" evidence="9">
    <location>
        <begin position="992"/>
        <end position="1040"/>
    </location>
</feature>
<evidence type="ECO:0000256" key="9">
    <source>
        <dbReference type="SAM" id="Coils"/>
    </source>
</evidence>
<proteinExistence type="predicted"/>
<protein>
    <recommendedName>
        <fullName evidence="2">histidine kinase</fullName>
        <ecNumber evidence="2">2.7.13.3</ecNumber>
    </recommendedName>
</protein>
<dbReference type="PANTHER" id="PTHR24421:SF10">
    <property type="entry name" value="NITRATE_NITRITE SENSOR PROTEIN NARQ"/>
    <property type="match status" value="1"/>
</dbReference>
<dbReference type="InterPro" id="IPR005467">
    <property type="entry name" value="His_kinase_dom"/>
</dbReference>
<feature type="domain" description="PAC" evidence="13">
    <location>
        <begin position="347"/>
        <end position="397"/>
    </location>
</feature>
<dbReference type="Pfam" id="PF10114">
    <property type="entry name" value="PocR"/>
    <property type="match status" value="1"/>
</dbReference>
<sequence length="1240" mass="138912">MLAPETKTATISVRMLIAGVLAFAGFYILSRADYLLFHSIVELLGVAITFSIFVIAWNARRFMSNDYLLFIGVGFLFVSILSAMHTLSYRGMGVFIGFEPTNLAAQFWIAARYLQSFTLILAPLFIHRRLNSNLAFTVFGIATALIIMSILVWQVFPAAFVTGSGLTAFKIISEYAISGILLGAALLLRRHRAKFGLNVVSYLTAAMLVNIAAEMAFTLYTDAYGFLNAVGHFLILISIYFIYKAIIETGLSRPFDLMFHQLKLNEERFEERANELQRFELLSNNSRDIILMIRADDGHIVEANTAATAAYGYTRNELLALKIGDLRAEGDQNIISWQMAEANDTGIMFETIHRRRDGREFPVEVSSRGATIAGTRLLLSVVRDITDRKRTEQALKQSEAKLRSQLDYILSPEGDLGEQELLAILDLPVVQGMMDDLYEVTRLGFAIIDLKGKVLVGTGWQDICVEFHRKNPITCANCIESDLALTQGVKRGEFKTYKCKNNMWDIVTPLYVGDRHVANVFTGQFFFEDEQPDAELFAKQANRFGFDKSAYLAALNRAPRHSREKVAALMDFFTRFSSMVSELGYSNLKLAKANADQQQAAEALKISEERFNKAFKASPAASAITRVDDGTYIDVNENYERLMGYSRDELVGRKTTDFDIYLHPEQRSEIVRLMSETGRVRDFELTLRKKNGQLLDTLSSLEIINLGEQKLFLSTIIDITDRKKAESAVKAAAEEWQATFDSINDIIMLLDPNHRIIRANQAFTETFKIPAEQAVGKFCYEIVHATAHPPAFCPHRRTINCGTEAKEEFLEPNLGIYIEATTLPIIDNSGKCTGSVHIVKNIHERKLAEAEREKLHRQIDEQRRLLQNTLDQLPAGVVIRDVGGTLVMANSQFSVIFGEPPGNENTFDLNRSFHRDGKKYLAGEWPMNRTIATGKAIDNEEVDIVRGDASRATISASTSPIRNDAGQIIAYVGVFRDITDSKRAEGAIQELNATLERRVEQRTRELESAYADLSEQLKLRAKAEESLRSLSSRLLSIQEEERRTIARELHDQTGQSLTVLKLMFGRADRMAPEEMKPILKDTGNLIADIIKQVRSLSLSLRPGILDDLGLVPAMEWLFKQLQSQADLLVHFEHGEISGLSTEMNTVIYRITQEALTNIMRHAGVKEAWIQMSVADRGLYLRIEDHGRGFDTTVSNPSTGLSAMRERAALLGGSYNLESSPGRGTVINVVLPLRNPASDSG</sequence>
<dbReference type="GO" id="GO:0046983">
    <property type="term" value="F:protein dimerization activity"/>
    <property type="evidence" value="ECO:0007669"/>
    <property type="project" value="InterPro"/>
</dbReference>
<dbReference type="AlphaFoldDB" id="A0A1P8F8L9"/>
<dbReference type="SMART" id="SM00086">
    <property type="entry name" value="PAC"/>
    <property type="match status" value="3"/>
</dbReference>
<dbReference type="SUPFAM" id="SSF55785">
    <property type="entry name" value="PYP-like sensor domain (PAS domain)"/>
    <property type="match status" value="4"/>
</dbReference>
<evidence type="ECO:0000313" key="15">
    <source>
        <dbReference type="Proteomes" id="UP000185934"/>
    </source>
</evidence>
<dbReference type="Pfam" id="PF13426">
    <property type="entry name" value="PAS_9"/>
    <property type="match status" value="2"/>
</dbReference>
<reference evidence="15" key="1">
    <citation type="submission" date="2016-11" db="EMBL/GenBank/DDBJ databases">
        <title>Dehalogenimonas formicexedens sp. nov., a chlorinated alkane respiring bacterium isolated from contaminated groundwater.</title>
        <authorList>
            <person name="Key T.A."/>
            <person name="Bowman K.S."/>
            <person name="Lee I."/>
            <person name="Chun J."/>
            <person name="Albuquerque L."/>
            <person name="da Costa M.S."/>
            <person name="Rainey F.A."/>
            <person name="Moe W.M."/>
        </authorList>
    </citation>
    <scope>NUCLEOTIDE SEQUENCE [LARGE SCALE GENOMIC DNA]</scope>
    <source>
        <strain evidence="15">NSZ-14</strain>
    </source>
</reference>
<evidence type="ECO:0000256" key="3">
    <source>
        <dbReference type="ARBA" id="ARBA00022553"/>
    </source>
</evidence>
<dbReference type="Pfam" id="PF08448">
    <property type="entry name" value="PAS_4"/>
    <property type="match status" value="2"/>
</dbReference>
<feature type="domain" description="PAC" evidence="13">
    <location>
        <begin position="681"/>
        <end position="731"/>
    </location>
</feature>
<dbReference type="InterPro" id="IPR011712">
    <property type="entry name" value="Sig_transdc_His_kin_sub3_dim/P"/>
</dbReference>
<dbReference type="PROSITE" id="PS50113">
    <property type="entry name" value="PAC"/>
    <property type="match status" value="3"/>
</dbReference>
<keyword evidence="8" id="KW-0902">Two-component regulatory system</keyword>
<keyword evidence="10" id="KW-0472">Membrane</keyword>
<dbReference type="PANTHER" id="PTHR24421">
    <property type="entry name" value="NITRATE/NITRITE SENSOR PROTEIN NARX-RELATED"/>
    <property type="match status" value="1"/>
</dbReference>
<dbReference type="InterPro" id="IPR050482">
    <property type="entry name" value="Sensor_HK_TwoCompSys"/>
</dbReference>
<dbReference type="InterPro" id="IPR001610">
    <property type="entry name" value="PAC"/>
</dbReference>
<dbReference type="GO" id="GO:0016020">
    <property type="term" value="C:membrane"/>
    <property type="evidence" value="ECO:0007669"/>
    <property type="project" value="InterPro"/>
</dbReference>
<evidence type="ECO:0000313" key="14">
    <source>
        <dbReference type="EMBL" id="APV44752.1"/>
    </source>
</evidence>
<accession>A0A1P8F8L9</accession>
<evidence type="ECO:0000256" key="8">
    <source>
        <dbReference type="ARBA" id="ARBA00023012"/>
    </source>
</evidence>
<evidence type="ECO:0000256" key="6">
    <source>
        <dbReference type="ARBA" id="ARBA00022777"/>
    </source>
</evidence>
<keyword evidence="10" id="KW-1133">Transmembrane helix</keyword>
<dbReference type="STRING" id="1839801.Dform_01428"/>
<evidence type="ECO:0000256" key="7">
    <source>
        <dbReference type="ARBA" id="ARBA00022840"/>
    </source>
</evidence>
<dbReference type="KEGG" id="dfo:Dform_01428"/>
<dbReference type="SMART" id="SM00387">
    <property type="entry name" value="HATPase_c"/>
    <property type="match status" value="1"/>
</dbReference>
<keyword evidence="9" id="KW-0175">Coiled coil</keyword>
<dbReference type="NCBIfam" id="TIGR00229">
    <property type="entry name" value="sensory_box"/>
    <property type="match status" value="4"/>
</dbReference>
<dbReference type="Proteomes" id="UP000185934">
    <property type="component" value="Chromosome"/>
</dbReference>
<keyword evidence="4" id="KW-0808">Transferase</keyword>
<dbReference type="GO" id="GO:0005524">
    <property type="term" value="F:ATP binding"/>
    <property type="evidence" value="ECO:0007669"/>
    <property type="project" value="UniProtKB-KW"/>
</dbReference>
<dbReference type="InterPro" id="IPR003594">
    <property type="entry name" value="HATPase_dom"/>
</dbReference>
<feature type="transmembrane region" description="Helical" evidence="10">
    <location>
        <begin position="67"/>
        <end position="87"/>
    </location>
</feature>
<feature type="transmembrane region" description="Helical" evidence="10">
    <location>
        <begin position="133"/>
        <end position="156"/>
    </location>
</feature>
<dbReference type="PROSITE" id="PS50109">
    <property type="entry name" value="HIS_KIN"/>
    <property type="match status" value="1"/>
</dbReference>
<dbReference type="Gene3D" id="3.30.565.10">
    <property type="entry name" value="Histidine kinase-like ATPase, C-terminal domain"/>
    <property type="match status" value="1"/>
</dbReference>
<dbReference type="SUPFAM" id="SSF55874">
    <property type="entry name" value="ATPase domain of HSP90 chaperone/DNA topoisomerase II/histidine kinase"/>
    <property type="match status" value="1"/>
</dbReference>
<feature type="domain" description="PAC" evidence="13">
    <location>
        <begin position="938"/>
        <end position="990"/>
    </location>
</feature>
<evidence type="ECO:0000256" key="4">
    <source>
        <dbReference type="ARBA" id="ARBA00022679"/>
    </source>
</evidence>
<keyword evidence="6" id="KW-0418">Kinase</keyword>